<evidence type="ECO:0000256" key="1">
    <source>
        <dbReference type="SAM" id="MobiDB-lite"/>
    </source>
</evidence>
<name>A0A3N4ITQ2_ASCIM</name>
<dbReference type="Proteomes" id="UP000275078">
    <property type="component" value="Unassembled WGS sequence"/>
</dbReference>
<keyword evidence="3" id="KW-1185">Reference proteome</keyword>
<dbReference type="EMBL" id="ML119645">
    <property type="protein sequence ID" value="RPA88108.1"/>
    <property type="molecule type" value="Genomic_DNA"/>
</dbReference>
<feature type="region of interest" description="Disordered" evidence="1">
    <location>
        <begin position="1"/>
        <end position="23"/>
    </location>
</feature>
<protein>
    <submittedName>
        <fullName evidence="2">Uncharacterized protein</fullName>
    </submittedName>
</protein>
<reference evidence="2 3" key="1">
    <citation type="journal article" date="2018" name="Nat. Ecol. Evol.">
        <title>Pezizomycetes genomes reveal the molecular basis of ectomycorrhizal truffle lifestyle.</title>
        <authorList>
            <person name="Murat C."/>
            <person name="Payen T."/>
            <person name="Noel B."/>
            <person name="Kuo A."/>
            <person name="Morin E."/>
            <person name="Chen J."/>
            <person name="Kohler A."/>
            <person name="Krizsan K."/>
            <person name="Balestrini R."/>
            <person name="Da Silva C."/>
            <person name="Montanini B."/>
            <person name="Hainaut M."/>
            <person name="Levati E."/>
            <person name="Barry K.W."/>
            <person name="Belfiori B."/>
            <person name="Cichocki N."/>
            <person name="Clum A."/>
            <person name="Dockter R.B."/>
            <person name="Fauchery L."/>
            <person name="Guy J."/>
            <person name="Iotti M."/>
            <person name="Le Tacon F."/>
            <person name="Lindquist E.A."/>
            <person name="Lipzen A."/>
            <person name="Malagnac F."/>
            <person name="Mello A."/>
            <person name="Molinier V."/>
            <person name="Miyauchi S."/>
            <person name="Poulain J."/>
            <person name="Riccioni C."/>
            <person name="Rubini A."/>
            <person name="Sitrit Y."/>
            <person name="Splivallo R."/>
            <person name="Traeger S."/>
            <person name="Wang M."/>
            <person name="Zifcakova L."/>
            <person name="Wipf D."/>
            <person name="Zambonelli A."/>
            <person name="Paolocci F."/>
            <person name="Nowrousian M."/>
            <person name="Ottonello S."/>
            <person name="Baldrian P."/>
            <person name="Spatafora J.W."/>
            <person name="Henrissat B."/>
            <person name="Nagy L.G."/>
            <person name="Aury J.M."/>
            <person name="Wincker P."/>
            <person name="Grigoriev I.V."/>
            <person name="Bonfante P."/>
            <person name="Martin F.M."/>
        </authorList>
    </citation>
    <scope>NUCLEOTIDE SEQUENCE [LARGE SCALE GENOMIC DNA]</scope>
    <source>
        <strain evidence="2 3">RN42</strain>
    </source>
</reference>
<proteinExistence type="predicted"/>
<sequence length="285" mass="32431">MSLSNTTDPTAEGDISKMEGPPVTDMEALLRKRSCSTTGYARLLRNPKVVPTIPRPLHNEDQGGFVRRNKEALLRYIDDNYLVCRHFYNPVDHYKSDFVLGDFFRPQILAHLGLDDDEAGKNVLMKVFCLYDKSRDYISTTNFVPVYALAGTAFLNTIEHPHHFQLYMHSMGCDPAYHMQARYIVALTPCSIHYPAPGVLPVRMNAQGEKRNLVEKLQDTVHGAAHAFYKKAINANARSIKKTPIDEIQLMNQFVNGLWDRCEELEGMSVADIDWRPKDPESDDE</sequence>
<evidence type="ECO:0000313" key="3">
    <source>
        <dbReference type="Proteomes" id="UP000275078"/>
    </source>
</evidence>
<accession>A0A3N4ITQ2</accession>
<evidence type="ECO:0000313" key="2">
    <source>
        <dbReference type="EMBL" id="RPA88108.1"/>
    </source>
</evidence>
<organism evidence="2 3">
    <name type="scientific">Ascobolus immersus RN42</name>
    <dbReference type="NCBI Taxonomy" id="1160509"/>
    <lineage>
        <taxon>Eukaryota</taxon>
        <taxon>Fungi</taxon>
        <taxon>Dikarya</taxon>
        <taxon>Ascomycota</taxon>
        <taxon>Pezizomycotina</taxon>
        <taxon>Pezizomycetes</taxon>
        <taxon>Pezizales</taxon>
        <taxon>Ascobolaceae</taxon>
        <taxon>Ascobolus</taxon>
    </lineage>
</organism>
<dbReference type="AlphaFoldDB" id="A0A3N4ITQ2"/>
<gene>
    <name evidence="2" type="ORF">BJ508DRAFT_320213</name>
</gene>